<keyword evidence="10" id="KW-0809">Transit peptide</keyword>
<dbReference type="GO" id="GO:0005739">
    <property type="term" value="C:mitochondrion"/>
    <property type="evidence" value="ECO:0007669"/>
    <property type="project" value="UniProtKB-SubCell"/>
</dbReference>
<evidence type="ECO:0000256" key="7">
    <source>
        <dbReference type="ARBA" id="ARBA00022475"/>
    </source>
</evidence>
<evidence type="ECO:0000256" key="6">
    <source>
        <dbReference type="ARBA" id="ARBA00015492"/>
    </source>
</evidence>
<feature type="domain" description="YrdC-like" evidence="16">
    <location>
        <begin position="29"/>
        <end position="214"/>
    </location>
</feature>
<dbReference type="PANTHER" id="PTHR17490:SF10">
    <property type="entry name" value="THREONYLCARBAMOYL-AMP SYNTHASE"/>
    <property type="match status" value="1"/>
</dbReference>
<dbReference type="GO" id="GO:0061710">
    <property type="term" value="F:L-threonylcarbamoyladenylate synthase"/>
    <property type="evidence" value="ECO:0007669"/>
    <property type="project" value="UniProtKB-EC"/>
</dbReference>
<evidence type="ECO:0000256" key="5">
    <source>
        <dbReference type="ARBA" id="ARBA00012584"/>
    </source>
</evidence>
<dbReference type="SUPFAM" id="SSF55821">
    <property type="entry name" value="YrdC/RibB"/>
    <property type="match status" value="1"/>
</dbReference>
<keyword evidence="11" id="KW-0496">Mitochondrion</keyword>
<comment type="subcellular location">
    <subcellularLocation>
        <location evidence="2">Cell membrane</location>
        <topology evidence="2">Peripheral membrane protein</topology>
    </subcellularLocation>
    <subcellularLocation>
        <location evidence="3">Cytoplasm</location>
    </subcellularLocation>
    <subcellularLocation>
        <location evidence="1">Mitochondrion</location>
    </subcellularLocation>
</comment>
<sequence length="231" mass="24959">MKPQYVKQLLRMTEILKVDVSNRRGAAFQQVIQRAVKVLQDGGVIAVPTDTIYGLAALSQNTEAISKIYNIKGRHDEKPIAISVGSVADIAKWSQVSVPTALLNDLLPGPVTVVFERETNLNPGLNPTTNLVGVRVPDHTFIQELALAANSPLALTSANVSSAQSTLSIQEFQSLWPKLDLIVDAGVLSDSRAGSTVVDLSHQGQYAIIRPGSALPQTLRIVRDKYGLTER</sequence>
<comment type="function">
    <text evidence="14">Cytoplasmic and mitochondrial threonylcarbamoyl-AMP synthase required for the formation of a threonylcarbamoyl group on adenosine at position 37 (t(6)A37) in tRNAs that read codons beginning with adenine. Catalyzes the conversion of L-threonine, HCO(3)(-)/CO(2) and ATP to give threonylcarbamoyl-AMP (TC-AMP) as the acyladenylate intermediate, with the release of diphosphate. Participates in t(6)A37 formation in cytoplasmic and mitochondrial tRNAs. May regulate the activity of some transporters.</text>
</comment>
<keyword evidence="8" id="KW-0963">Cytoplasm</keyword>
<dbReference type="OrthoDB" id="3648309at2759"/>
<evidence type="ECO:0000256" key="15">
    <source>
        <dbReference type="ARBA" id="ARBA00063146"/>
    </source>
</evidence>
<gene>
    <name evidence="17" type="ORF">HOLleu_32692</name>
</gene>
<dbReference type="EC" id="2.7.7.87" evidence="5"/>
<evidence type="ECO:0000256" key="12">
    <source>
        <dbReference type="ARBA" id="ARBA00023136"/>
    </source>
</evidence>
<dbReference type="PROSITE" id="PS51163">
    <property type="entry name" value="YRDC"/>
    <property type="match status" value="1"/>
</dbReference>
<keyword evidence="12" id="KW-0472">Membrane</keyword>
<dbReference type="Gene3D" id="3.90.870.10">
    <property type="entry name" value="DHBP synthase"/>
    <property type="match status" value="1"/>
</dbReference>
<dbReference type="InterPro" id="IPR017945">
    <property type="entry name" value="DHBP_synth_RibB-like_a/b_dom"/>
</dbReference>
<evidence type="ECO:0000313" key="18">
    <source>
        <dbReference type="Proteomes" id="UP001152320"/>
    </source>
</evidence>
<dbReference type="PANTHER" id="PTHR17490">
    <property type="entry name" value="SUA5"/>
    <property type="match status" value="1"/>
</dbReference>
<comment type="similarity">
    <text evidence="4">Belongs to the SUA5 family.</text>
</comment>
<dbReference type="FunFam" id="3.90.870.10:FF:000007">
    <property type="entry name" value="YrdC N6-threonylcarbamoyltransferase domain containing"/>
    <property type="match status" value="1"/>
</dbReference>
<evidence type="ECO:0000256" key="1">
    <source>
        <dbReference type="ARBA" id="ARBA00004173"/>
    </source>
</evidence>
<comment type="caution">
    <text evidence="17">The sequence shown here is derived from an EMBL/GenBank/DDBJ whole genome shotgun (WGS) entry which is preliminary data.</text>
</comment>
<evidence type="ECO:0000256" key="8">
    <source>
        <dbReference type="ARBA" id="ARBA00022490"/>
    </source>
</evidence>
<dbReference type="Pfam" id="PF01300">
    <property type="entry name" value="Sua5_yciO_yrdC"/>
    <property type="match status" value="1"/>
</dbReference>
<organism evidence="17 18">
    <name type="scientific">Holothuria leucospilota</name>
    <name type="common">Black long sea cucumber</name>
    <name type="synonym">Mertensiothuria leucospilota</name>
    <dbReference type="NCBI Taxonomy" id="206669"/>
    <lineage>
        <taxon>Eukaryota</taxon>
        <taxon>Metazoa</taxon>
        <taxon>Echinodermata</taxon>
        <taxon>Eleutherozoa</taxon>
        <taxon>Echinozoa</taxon>
        <taxon>Holothuroidea</taxon>
        <taxon>Aspidochirotacea</taxon>
        <taxon>Aspidochirotida</taxon>
        <taxon>Holothuriidae</taxon>
        <taxon>Holothuria</taxon>
    </lineage>
</organism>
<evidence type="ECO:0000256" key="4">
    <source>
        <dbReference type="ARBA" id="ARBA00007663"/>
    </source>
</evidence>
<dbReference type="GO" id="GO:0000049">
    <property type="term" value="F:tRNA binding"/>
    <property type="evidence" value="ECO:0007669"/>
    <property type="project" value="TreeGrafter"/>
</dbReference>
<dbReference type="Proteomes" id="UP001152320">
    <property type="component" value="Chromosome 16"/>
</dbReference>
<dbReference type="InterPro" id="IPR050156">
    <property type="entry name" value="TC-AMP_synthase_SUA5"/>
</dbReference>
<reference evidence="17" key="1">
    <citation type="submission" date="2021-10" db="EMBL/GenBank/DDBJ databases">
        <title>Tropical sea cucumber genome reveals ecological adaptation and Cuvierian tubules defense mechanism.</title>
        <authorList>
            <person name="Chen T."/>
        </authorList>
    </citation>
    <scope>NUCLEOTIDE SEQUENCE</scope>
    <source>
        <strain evidence="17">Nanhai2018</strain>
        <tissue evidence="17">Muscle</tissue>
    </source>
</reference>
<dbReference type="EMBL" id="JAIZAY010000016">
    <property type="protein sequence ID" value="KAJ8027527.1"/>
    <property type="molecule type" value="Genomic_DNA"/>
</dbReference>
<comment type="subunit">
    <text evidence="15">Interacts with RSC1A1.</text>
</comment>
<accession>A0A9Q1BJ37</accession>
<dbReference type="InterPro" id="IPR006070">
    <property type="entry name" value="Sua5-like_dom"/>
</dbReference>
<evidence type="ECO:0000256" key="11">
    <source>
        <dbReference type="ARBA" id="ARBA00023128"/>
    </source>
</evidence>
<dbReference type="GO" id="GO:0006450">
    <property type="term" value="P:regulation of translational fidelity"/>
    <property type="evidence" value="ECO:0007669"/>
    <property type="project" value="TreeGrafter"/>
</dbReference>
<name>A0A9Q1BJ37_HOLLE</name>
<dbReference type="NCBIfam" id="TIGR00057">
    <property type="entry name" value="L-threonylcarbamoyladenylate synthase"/>
    <property type="match status" value="1"/>
</dbReference>
<evidence type="ECO:0000256" key="14">
    <source>
        <dbReference type="ARBA" id="ARBA00058524"/>
    </source>
</evidence>
<evidence type="ECO:0000256" key="2">
    <source>
        <dbReference type="ARBA" id="ARBA00004202"/>
    </source>
</evidence>
<keyword evidence="9" id="KW-0808">Transferase</keyword>
<keyword evidence="18" id="KW-1185">Reference proteome</keyword>
<evidence type="ECO:0000256" key="13">
    <source>
        <dbReference type="ARBA" id="ARBA00048366"/>
    </source>
</evidence>
<keyword evidence="7" id="KW-1003">Cell membrane</keyword>
<evidence type="ECO:0000256" key="10">
    <source>
        <dbReference type="ARBA" id="ARBA00022946"/>
    </source>
</evidence>
<evidence type="ECO:0000259" key="16">
    <source>
        <dbReference type="PROSITE" id="PS51163"/>
    </source>
</evidence>
<evidence type="ECO:0000256" key="3">
    <source>
        <dbReference type="ARBA" id="ARBA00004496"/>
    </source>
</evidence>
<dbReference type="AlphaFoldDB" id="A0A9Q1BJ37"/>
<evidence type="ECO:0000256" key="9">
    <source>
        <dbReference type="ARBA" id="ARBA00022679"/>
    </source>
</evidence>
<proteinExistence type="inferred from homology"/>
<evidence type="ECO:0000313" key="17">
    <source>
        <dbReference type="EMBL" id="KAJ8027527.1"/>
    </source>
</evidence>
<protein>
    <recommendedName>
        <fullName evidence="6">Threonylcarbamoyl-AMP synthase</fullName>
        <ecNumber evidence="5">2.7.7.87</ecNumber>
    </recommendedName>
</protein>
<comment type="catalytic activity">
    <reaction evidence="13">
        <text>L-threonine + hydrogencarbonate + ATP = L-threonylcarbamoyladenylate + diphosphate + H2O</text>
        <dbReference type="Rhea" id="RHEA:36407"/>
        <dbReference type="ChEBI" id="CHEBI:15377"/>
        <dbReference type="ChEBI" id="CHEBI:17544"/>
        <dbReference type="ChEBI" id="CHEBI:30616"/>
        <dbReference type="ChEBI" id="CHEBI:33019"/>
        <dbReference type="ChEBI" id="CHEBI:57926"/>
        <dbReference type="ChEBI" id="CHEBI:73682"/>
        <dbReference type="EC" id="2.7.7.87"/>
    </reaction>
</comment>
<dbReference type="GO" id="GO:0003725">
    <property type="term" value="F:double-stranded RNA binding"/>
    <property type="evidence" value="ECO:0007669"/>
    <property type="project" value="InterPro"/>
</dbReference>
<dbReference type="GO" id="GO:0005886">
    <property type="term" value="C:plasma membrane"/>
    <property type="evidence" value="ECO:0007669"/>
    <property type="project" value="UniProtKB-SubCell"/>
</dbReference>